<dbReference type="GO" id="GO:0050661">
    <property type="term" value="F:NADP binding"/>
    <property type="evidence" value="ECO:0007669"/>
    <property type="project" value="InterPro"/>
</dbReference>
<protein>
    <recommendedName>
        <fullName evidence="1">6-phosphogluconate dehydrogenase NADP-binding domain-containing protein</fullName>
    </recommendedName>
</protein>
<sequence>MACTVLVHAGTNQELLVKDNAGFTPVQLGSYKGHRHVAFLLGMAIQPYQDLDSLCRGTERGKGDATFNIGAFRAIAMQQGSLTERKEENKERLIEPLLANLGESVALLNQDELLLVYDYLLNGQWQTTFSFTWYHSKILTSVQSISNDIFAHHKCDEPLEHDAYVGTTPTEVVKKCKYTIGMLSDPSASISVVFDKDGVLEQIGEGKCYIDISTVDADTSSTISESYADESVGP</sequence>
<dbReference type="InterPro" id="IPR051265">
    <property type="entry name" value="HIBADH-related_NP60_sf"/>
</dbReference>
<dbReference type="SUPFAM" id="SSF51735">
    <property type="entry name" value="NAD(P)-binding Rossmann-fold domains"/>
    <property type="match status" value="1"/>
</dbReference>
<dbReference type="OrthoDB" id="435038at2759"/>
<dbReference type="EMBL" id="JADFTS010000002">
    <property type="protein sequence ID" value="KAF9620276.1"/>
    <property type="molecule type" value="Genomic_DNA"/>
</dbReference>
<dbReference type="GO" id="GO:0005829">
    <property type="term" value="C:cytosol"/>
    <property type="evidence" value="ECO:0007669"/>
    <property type="project" value="TreeGrafter"/>
</dbReference>
<dbReference type="Pfam" id="PF03446">
    <property type="entry name" value="NAD_binding_2"/>
    <property type="match status" value="1"/>
</dbReference>
<dbReference type="AlphaFoldDB" id="A0A835MDZ5"/>
<organism evidence="2 3">
    <name type="scientific">Coptis chinensis</name>
    <dbReference type="NCBI Taxonomy" id="261450"/>
    <lineage>
        <taxon>Eukaryota</taxon>
        <taxon>Viridiplantae</taxon>
        <taxon>Streptophyta</taxon>
        <taxon>Embryophyta</taxon>
        <taxon>Tracheophyta</taxon>
        <taxon>Spermatophyta</taxon>
        <taxon>Magnoliopsida</taxon>
        <taxon>Ranunculales</taxon>
        <taxon>Ranunculaceae</taxon>
        <taxon>Coptidoideae</taxon>
        <taxon>Coptis</taxon>
    </lineage>
</organism>
<dbReference type="Gene3D" id="3.40.50.720">
    <property type="entry name" value="NAD(P)-binding Rossmann-like Domain"/>
    <property type="match status" value="1"/>
</dbReference>
<feature type="domain" description="6-phosphogluconate dehydrogenase NADP-binding" evidence="1">
    <location>
        <begin position="152"/>
        <end position="230"/>
    </location>
</feature>
<dbReference type="Proteomes" id="UP000631114">
    <property type="component" value="Unassembled WGS sequence"/>
</dbReference>
<name>A0A835MDZ5_9MAGN</name>
<reference evidence="2 3" key="1">
    <citation type="submission" date="2020-10" db="EMBL/GenBank/DDBJ databases">
        <title>The Coptis chinensis genome and diversification of protoberbering-type alkaloids.</title>
        <authorList>
            <person name="Wang B."/>
            <person name="Shu S."/>
            <person name="Song C."/>
            <person name="Liu Y."/>
        </authorList>
    </citation>
    <scope>NUCLEOTIDE SEQUENCE [LARGE SCALE GENOMIC DNA]</scope>
    <source>
        <strain evidence="2">HL-2020</strain>
        <tissue evidence="2">Leaf</tissue>
    </source>
</reference>
<gene>
    <name evidence="2" type="ORF">IFM89_011011</name>
</gene>
<proteinExistence type="predicted"/>
<dbReference type="InterPro" id="IPR036291">
    <property type="entry name" value="NAD(P)-bd_dom_sf"/>
</dbReference>
<dbReference type="PANTHER" id="PTHR43580:SF9">
    <property type="entry name" value="GLYOXYLATE_SUCCINIC SEMIALDEHYDE REDUCTASE 1"/>
    <property type="match status" value="1"/>
</dbReference>
<keyword evidence="3" id="KW-1185">Reference proteome</keyword>
<evidence type="ECO:0000313" key="2">
    <source>
        <dbReference type="EMBL" id="KAF9620276.1"/>
    </source>
</evidence>
<evidence type="ECO:0000259" key="1">
    <source>
        <dbReference type="Pfam" id="PF03446"/>
    </source>
</evidence>
<comment type="caution">
    <text evidence="2">The sequence shown here is derived from an EMBL/GenBank/DDBJ whole genome shotgun (WGS) entry which is preliminary data.</text>
</comment>
<accession>A0A835MDZ5</accession>
<dbReference type="InterPro" id="IPR006115">
    <property type="entry name" value="6PGDH_NADP-bd"/>
</dbReference>
<evidence type="ECO:0000313" key="3">
    <source>
        <dbReference type="Proteomes" id="UP000631114"/>
    </source>
</evidence>
<dbReference type="PANTHER" id="PTHR43580">
    <property type="entry name" value="OXIDOREDUCTASE GLYR1-RELATED"/>
    <property type="match status" value="1"/>
</dbReference>